<name>A0A161ZW51_DAUCS</name>
<evidence type="ECO:0000313" key="8">
    <source>
        <dbReference type="EMBL" id="KZM92352.1"/>
    </source>
</evidence>
<dbReference type="CDD" id="cd03784">
    <property type="entry name" value="GT1_Gtf-like"/>
    <property type="match status" value="1"/>
</dbReference>
<proteinExistence type="inferred from homology"/>
<dbReference type="SUPFAM" id="SSF53756">
    <property type="entry name" value="UDP-Glycosyltransferase/glycogen phosphorylase"/>
    <property type="match status" value="1"/>
</dbReference>
<dbReference type="Gene3D" id="3.40.50.2000">
    <property type="entry name" value="Glycogen Phosphorylase B"/>
    <property type="match status" value="2"/>
</dbReference>
<dbReference type="PROSITE" id="PS00375">
    <property type="entry name" value="UDPGT"/>
    <property type="match status" value="1"/>
</dbReference>
<evidence type="ECO:0000256" key="3">
    <source>
        <dbReference type="ARBA" id="ARBA00022676"/>
    </source>
</evidence>
<evidence type="ECO:0000256" key="6">
    <source>
        <dbReference type="RuleBase" id="RU003718"/>
    </source>
</evidence>
<evidence type="ECO:0000313" key="10">
    <source>
        <dbReference type="Proteomes" id="UP000077755"/>
    </source>
</evidence>
<dbReference type="GO" id="GO:0016114">
    <property type="term" value="P:terpenoid biosynthetic process"/>
    <property type="evidence" value="ECO:0007669"/>
    <property type="project" value="UniProtKB-UniPathway"/>
</dbReference>
<sequence>MEEIKGSCLVLYPSPGVGHLVSMVELGKLILSHHPDSFSKIIVLITTSPHLDTGATAPYMSTVSATTPSITFHHLPTILLPHHCKASADAISFELQSLNNPNVRQALETISSTQYNIKAFIIDFFCSAAFDVSSGLDMPTYYFFTSPASSLSAFLYLPTIHKKFSTSLKDLNDFVQFPGLPPIFSSDFPKPVHDRNSVEYKYCVETAVKMAKSDGIIINTFHRLEPRAIASISDGLCIPDAPTPPIYSIGPLISEKRMNSEGDECLEWLNSQPSKSVIFLCFGSLGVFEAEQLNEIAVGLEHSGHRFLWVVRNPPPKDDDDDNKSILAPRELDLGTVLPQGFLERTKGRGLVVKSWAPQVAVLSHDSVGGFVTHCGWNSILEGVCAGIPMIGWPLYAEQRMNRVFLVEELKVGLGLDESDGGSFVRGAEIERRVRELMDSDNGKRLRHRVAELRDAAKVAITEKNGSSRVALSKLITKWKA</sequence>
<dbReference type="Proteomes" id="UP000077755">
    <property type="component" value="Chromosome 6"/>
</dbReference>
<organism evidence="8">
    <name type="scientific">Daucus carota subsp. sativus</name>
    <name type="common">Carrot</name>
    <dbReference type="NCBI Taxonomy" id="79200"/>
    <lineage>
        <taxon>Eukaryota</taxon>
        <taxon>Viridiplantae</taxon>
        <taxon>Streptophyta</taxon>
        <taxon>Embryophyta</taxon>
        <taxon>Tracheophyta</taxon>
        <taxon>Spermatophyta</taxon>
        <taxon>Magnoliopsida</taxon>
        <taxon>eudicotyledons</taxon>
        <taxon>Gunneridae</taxon>
        <taxon>Pentapetalae</taxon>
        <taxon>asterids</taxon>
        <taxon>campanulids</taxon>
        <taxon>Apiales</taxon>
        <taxon>Apiaceae</taxon>
        <taxon>Apioideae</taxon>
        <taxon>Scandiceae</taxon>
        <taxon>Daucinae</taxon>
        <taxon>Daucus</taxon>
        <taxon>Daucus sect. Daucus</taxon>
    </lineage>
</organism>
<dbReference type="EC" id="2.4.1.-" evidence="7"/>
<dbReference type="Gramene" id="KZM92352">
    <property type="protein sequence ID" value="KZM92352"/>
    <property type="gene ID" value="DCAR_020283"/>
</dbReference>
<dbReference type="InterPro" id="IPR050481">
    <property type="entry name" value="UDP-glycosyltransf_plant"/>
</dbReference>
<comment type="pathway">
    <text evidence="1">Secondary metabolite biosynthesis; terpenoid biosynthesis.</text>
</comment>
<dbReference type="OMA" id="FCMGPVI"/>
<keyword evidence="5" id="KW-0414">Isoprene biosynthesis</keyword>
<evidence type="ECO:0000256" key="5">
    <source>
        <dbReference type="ARBA" id="ARBA00023229"/>
    </source>
</evidence>
<dbReference type="PANTHER" id="PTHR48048">
    <property type="entry name" value="GLYCOSYLTRANSFERASE"/>
    <property type="match status" value="1"/>
</dbReference>
<dbReference type="FunFam" id="3.40.50.2000:FF:000020">
    <property type="entry name" value="Glycosyltransferase"/>
    <property type="match status" value="1"/>
</dbReference>
<keyword evidence="4 6" id="KW-0808">Transferase</keyword>
<evidence type="ECO:0000256" key="7">
    <source>
        <dbReference type="RuleBase" id="RU362057"/>
    </source>
</evidence>
<dbReference type="KEGG" id="dcr:108227114"/>
<dbReference type="EMBL" id="CP093348">
    <property type="protein sequence ID" value="WOH06720.1"/>
    <property type="molecule type" value="Genomic_DNA"/>
</dbReference>
<reference evidence="9" key="2">
    <citation type="submission" date="2022-03" db="EMBL/GenBank/DDBJ databases">
        <title>Draft title - Genomic analysis of global carrot germplasm unveils the trajectory of domestication and the origin of high carotenoid orange carrot.</title>
        <authorList>
            <person name="Iorizzo M."/>
            <person name="Ellison S."/>
            <person name="Senalik D."/>
            <person name="Macko-Podgorni A."/>
            <person name="Grzebelus D."/>
            <person name="Bostan H."/>
            <person name="Rolling W."/>
            <person name="Curaba J."/>
            <person name="Simon P."/>
        </authorList>
    </citation>
    <scope>NUCLEOTIDE SEQUENCE</scope>
    <source>
        <tissue evidence="9">Leaf</tissue>
    </source>
</reference>
<dbReference type="GO" id="GO:0035251">
    <property type="term" value="F:UDP-glucosyltransferase activity"/>
    <property type="evidence" value="ECO:0007669"/>
    <property type="project" value="InterPro"/>
</dbReference>
<dbReference type="InterPro" id="IPR002213">
    <property type="entry name" value="UDP_glucos_trans"/>
</dbReference>
<dbReference type="Pfam" id="PF00201">
    <property type="entry name" value="UDPGT"/>
    <property type="match status" value="1"/>
</dbReference>
<evidence type="ECO:0000256" key="2">
    <source>
        <dbReference type="ARBA" id="ARBA00009995"/>
    </source>
</evidence>
<protein>
    <recommendedName>
        <fullName evidence="7">Glycosyltransferase</fullName>
        <ecNumber evidence="7">2.4.1.-</ecNumber>
    </recommendedName>
</protein>
<evidence type="ECO:0000256" key="4">
    <source>
        <dbReference type="ARBA" id="ARBA00022679"/>
    </source>
</evidence>
<reference evidence="8" key="1">
    <citation type="journal article" date="2016" name="Nat. Genet.">
        <title>A high-quality carrot genome assembly provides new insights into carotenoid accumulation and asterid genome evolution.</title>
        <authorList>
            <person name="Iorizzo M."/>
            <person name="Ellison S."/>
            <person name="Senalik D."/>
            <person name="Zeng P."/>
            <person name="Satapoomin P."/>
            <person name="Huang J."/>
            <person name="Bowman M."/>
            <person name="Iovene M."/>
            <person name="Sanseverino W."/>
            <person name="Cavagnaro P."/>
            <person name="Yildiz M."/>
            <person name="Macko-Podgorni A."/>
            <person name="Moranska E."/>
            <person name="Grzebelus E."/>
            <person name="Grzebelus D."/>
            <person name="Ashrafi H."/>
            <person name="Zheng Z."/>
            <person name="Cheng S."/>
            <person name="Spooner D."/>
            <person name="Van Deynze A."/>
            <person name="Simon P."/>
        </authorList>
    </citation>
    <scope>NUCLEOTIDE SEQUENCE [LARGE SCALE GENOMIC DNA]</scope>
    <source>
        <tissue evidence="8">Leaf</tissue>
    </source>
</reference>
<dbReference type="UniPathway" id="UPA00213"/>
<comment type="similarity">
    <text evidence="2 6">Belongs to the UDP-glycosyltransferase family.</text>
</comment>
<keyword evidence="3 6" id="KW-0328">Glycosyltransferase</keyword>
<keyword evidence="10" id="KW-1185">Reference proteome</keyword>
<dbReference type="InterPro" id="IPR035595">
    <property type="entry name" value="UDP_glycos_trans_CS"/>
</dbReference>
<accession>A0A161ZW51</accession>
<evidence type="ECO:0000256" key="1">
    <source>
        <dbReference type="ARBA" id="ARBA00004721"/>
    </source>
</evidence>
<dbReference type="OrthoDB" id="5835829at2759"/>
<dbReference type="FunFam" id="3.40.50.2000:FF:000095">
    <property type="entry name" value="Glycosyltransferase"/>
    <property type="match status" value="1"/>
</dbReference>
<dbReference type="EMBL" id="LNRQ01000006">
    <property type="protein sequence ID" value="KZM92352.1"/>
    <property type="molecule type" value="Genomic_DNA"/>
</dbReference>
<dbReference type="AlphaFoldDB" id="A0A161ZW51"/>
<evidence type="ECO:0000313" key="9">
    <source>
        <dbReference type="EMBL" id="WOH06720.1"/>
    </source>
</evidence>
<gene>
    <name evidence="8" type="ORF">DCAR_020283</name>
    <name evidence="9" type="ORF">DCAR_0626148</name>
</gene>
<dbReference type="PANTHER" id="PTHR48048:SF30">
    <property type="entry name" value="GLYCOSYLTRANSFERASE"/>
    <property type="match status" value="1"/>
</dbReference>